<accession>A0ABM1EC59</accession>
<proteinExistence type="predicted"/>
<evidence type="ECO:0000256" key="5">
    <source>
        <dbReference type="SAM" id="SignalP"/>
    </source>
</evidence>
<dbReference type="PANTHER" id="PTHR23104">
    <property type="entry name" value="MULTIPLE COAGULATION FACTOR DEFICIENCY PROTEIN 2 NEURAL STEM CELL DERIVED NEURONAL SURVIVAL PROTEIN"/>
    <property type="match status" value="1"/>
</dbReference>
<evidence type="ECO:0000313" key="8">
    <source>
        <dbReference type="RefSeq" id="XP_014669780.1"/>
    </source>
</evidence>
<feature type="region of interest" description="Disordered" evidence="4">
    <location>
        <begin position="166"/>
        <end position="211"/>
    </location>
</feature>
<evidence type="ECO:0000256" key="3">
    <source>
        <dbReference type="ARBA" id="ARBA00022837"/>
    </source>
</evidence>
<dbReference type="PROSITE" id="PS00018">
    <property type="entry name" value="EF_HAND_1"/>
    <property type="match status" value="2"/>
</dbReference>
<protein>
    <submittedName>
        <fullName evidence="8">Multiple coagulation factor deficiency protein 2-like</fullName>
    </submittedName>
</protein>
<feature type="chain" id="PRO_5047472406" evidence="5">
    <location>
        <begin position="20"/>
        <end position="211"/>
    </location>
</feature>
<feature type="domain" description="EF-hand" evidence="6">
    <location>
        <begin position="84"/>
        <end position="119"/>
    </location>
</feature>
<evidence type="ECO:0000256" key="2">
    <source>
        <dbReference type="ARBA" id="ARBA00022737"/>
    </source>
</evidence>
<keyword evidence="3" id="KW-0106">Calcium</keyword>
<evidence type="ECO:0000313" key="7">
    <source>
        <dbReference type="Proteomes" id="UP000695022"/>
    </source>
</evidence>
<feature type="signal peptide" evidence="5">
    <location>
        <begin position="1"/>
        <end position="19"/>
    </location>
</feature>
<reference evidence="8" key="1">
    <citation type="submission" date="2025-08" db="UniProtKB">
        <authorList>
            <consortium name="RefSeq"/>
        </authorList>
    </citation>
    <scope>IDENTIFICATION</scope>
</reference>
<feature type="region of interest" description="Disordered" evidence="4">
    <location>
        <begin position="25"/>
        <end position="80"/>
    </location>
</feature>
<dbReference type="Gene3D" id="1.10.238.10">
    <property type="entry name" value="EF-hand"/>
    <property type="match status" value="1"/>
</dbReference>
<dbReference type="InterPro" id="IPR018247">
    <property type="entry name" value="EF_Hand_1_Ca_BS"/>
</dbReference>
<dbReference type="InterPro" id="IPR002048">
    <property type="entry name" value="EF_hand_dom"/>
</dbReference>
<keyword evidence="2" id="KW-0677">Repeat</keyword>
<dbReference type="InterPro" id="IPR011992">
    <property type="entry name" value="EF-hand-dom_pair"/>
</dbReference>
<keyword evidence="7" id="KW-1185">Reference proteome</keyword>
<name>A0ABM1EC59_PRICU</name>
<gene>
    <name evidence="8" type="primary">LOC106810837</name>
</gene>
<dbReference type="InterPro" id="IPR052110">
    <property type="entry name" value="MCFD2-like"/>
</dbReference>
<evidence type="ECO:0000256" key="4">
    <source>
        <dbReference type="SAM" id="MobiDB-lite"/>
    </source>
</evidence>
<sequence length="211" mass="24820">MCVVSRVILLMCLLLPVLGHQNVNPMNAQKQPQHAHGRNQPAQQQPIASRQHPPTRLDRQHVQDASHIKEHTDNVIEKDPKDMTEQELQFHYFKQHDLDNNNQLDGLELVHALTHFHSDNPNEVPPPFPEDELIGLIDDILREDDLNNDGFIDYMEFIKSQANQQQQQVQQQQQPVQQQQHQQQQQPVQQQQHQQQQQQQHQPQHQQQPHH</sequence>
<dbReference type="GeneID" id="106810837"/>
<dbReference type="Pfam" id="PF13499">
    <property type="entry name" value="EF-hand_7"/>
    <property type="match status" value="1"/>
</dbReference>
<evidence type="ECO:0000256" key="1">
    <source>
        <dbReference type="ARBA" id="ARBA00022729"/>
    </source>
</evidence>
<organism evidence="7 8">
    <name type="scientific">Priapulus caudatus</name>
    <name type="common">Priapulid worm</name>
    <dbReference type="NCBI Taxonomy" id="37621"/>
    <lineage>
        <taxon>Eukaryota</taxon>
        <taxon>Metazoa</taxon>
        <taxon>Ecdysozoa</taxon>
        <taxon>Scalidophora</taxon>
        <taxon>Priapulida</taxon>
        <taxon>Priapulimorpha</taxon>
        <taxon>Priapulimorphida</taxon>
        <taxon>Priapulidae</taxon>
        <taxon>Priapulus</taxon>
    </lineage>
</organism>
<dbReference type="SUPFAM" id="SSF47473">
    <property type="entry name" value="EF-hand"/>
    <property type="match status" value="1"/>
</dbReference>
<evidence type="ECO:0000259" key="6">
    <source>
        <dbReference type="PROSITE" id="PS50222"/>
    </source>
</evidence>
<dbReference type="PROSITE" id="PS50222">
    <property type="entry name" value="EF_HAND_2"/>
    <property type="match status" value="1"/>
</dbReference>
<feature type="compositionally biased region" description="Basic and acidic residues" evidence="4">
    <location>
        <begin position="55"/>
        <end position="80"/>
    </location>
</feature>
<keyword evidence="1 5" id="KW-0732">Signal</keyword>
<dbReference type="RefSeq" id="XP_014669780.1">
    <property type="nucleotide sequence ID" value="XM_014814294.1"/>
</dbReference>
<dbReference type="PANTHER" id="PTHR23104:SF17">
    <property type="entry name" value="EF-HAND DOMAIN-CONTAINING PROTEIN"/>
    <property type="match status" value="1"/>
</dbReference>
<dbReference type="Proteomes" id="UP000695022">
    <property type="component" value="Unplaced"/>
</dbReference>